<protein>
    <submittedName>
        <fullName evidence="1">Uncharacterized protein</fullName>
    </submittedName>
</protein>
<sequence length="91" mass="9499">MTAAWTHNNAQWPTSSGAYSQTYSTGYSLQVDNPGTSGNVTKIDGYGNVSTVAYTNGTVSLTLTEVPQYIVSNNATVAQANSTVPVGYTGQ</sequence>
<accession>A0A6S7BQY5</accession>
<dbReference type="EMBL" id="CADIKK010000114">
    <property type="protein sequence ID" value="CAB3810382.1"/>
    <property type="molecule type" value="Genomic_DNA"/>
</dbReference>
<proteinExistence type="predicted"/>
<reference evidence="1 3" key="1">
    <citation type="submission" date="2020-04" db="EMBL/GenBank/DDBJ databases">
        <authorList>
            <person name="De Canck E."/>
        </authorList>
    </citation>
    <scope>NUCLEOTIDE SEQUENCE [LARGE SCALE GENOMIC DNA]</scope>
    <source>
        <strain evidence="1 3">LMG 28614</strain>
    </source>
</reference>
<keyword evidence="3" id="KW-1185">Reference proteome</keyword>
<dbReference type="EMBL" id="CADIKK010000139">
    <property type="protein sequence ID" value="CAB3810623.1"/>
    <property type="molecule type" value="Genomic_DNA"/>
</dbReference>
<evidence type="ECO:0000313" key="3">
    <source>
        <dbReference type="Proteomes" id="UP000494365"/>
    </source>
</evidence>
<evidence type="ECO:0000313" key="2">
    <source>
        <dbReference type="EMBL" id="CAB3810623.1"/>
    </source>
</evidence>
<dbReference type="AlphaFoldDB" id="A0A6S7BQY5"/>
<name>A0A6S7BQY5_9BURK</name>
<gene>
    <name evidence="1" type="ORF">LMG28614_07267</name>
    <name evidence="2" type="ORF">LMG28614_07308</name>
</gene>
<dbReference type="Proteomes" id="UP000494365">
    <property type="component" value="Unassembled WGS sequence"/>
</dbReference>
<evidence type="ECO:0000313" key="1">
    <source>
        <dbReference type="EMBL" id="CAB3810382.1"/>
    </source>
</evidence>
<organism evidence="1 3">
    <name type="scientific">Paraburkholderia ultramafica</name>
    <dbReference type="NCBI Taxonomy" id="1544867"/>
    <lineage>
        <taxon>Bacteria</taxon>
        <taxon>Pseudomonadati</taxon>
        <taxon>Pseudomonadota</taxon>
        <taxon>Betaproteobacteria</taxon>
        <taxon>Burkholderiales</taxon>
        <taxon>Burkholderiaceae</taxon>
        <taxon>Paraburkholderia</taxon>
    </lineage>
</organism>